<dbReference type="PROSITE" id="PS51257">
    <property type="entry name" value="PROKAR_LIPOPROTEIN"/>
    <property type="match status" value="1"/>
</dbReference>
<dbReference type="Gene3D" id="1.20.1600.10">
    <property type="entry name" value="Outer membrane efflux proteins (OEP)"/>
    <property type="match status" value="1"/>
</dbReference>
<feature type="signal peptide" evidence="2">
    <location>
        <begin position="1"/>
        <end position="20"/>
    </location>
</feature>
<proteinExistence type="inferred from homology"/>
<evidence type="ECO:0000256" key="1">
    <source>
        <dbReference type="ARBA" id="ARBA00007613"/>
    </source>
</evidence>
<name>A0ABS7PKD5_9SPHN</name>
<keyword evidence="3" id="KW-0175">Coiled coil</keyword>
<dbReference type="NCBIfam" id="TIGR01845">
    <property type="entry name" value="outer_NodT"/>
    <property type="match status" value="1"/>
</dbReference>
<keyword evidence="2" id="KW-0472">Membrane</keyword>
<keyword evidence="2" id="KW-0449">Lipoprotein</keyword>
<keyword evidence="2" id="KW-0732">Signal</keyword>
<comment type="similarity">
    <text evidence="1 2">Belongs to the outer membrane factor (OMF) (TC 1.B.17) family.</text>
</comment>
<keyword evidence="2" id="KW-1134">Transmembrane beta strand</keyword>
<keyword evidence="2" id="KW-0812">Transmembrane</keyword>
<keyword evidence="2" id="KW-0564">Palmitate</keyword>
<feature type="coiled-coil region" evidence="3">
    <location>
        <begin position="227"/>
        <end position="254"/>
    </location>
</feature>
<evidence type="ECO:0000256" key="2">
    <source>
        <dbReference type="RuleBase" id="RU362097"/>
    </source>
</evidence>
<dbReference type="Pfam" id="PF02321">
    <property type="entry name" value="OEP"/>
    <property type="match status" value="2"/>
</dbReference>
<reference evidence="4 5" key="1">
    <citation type="submission" date="2021-07" db="EMBL/GenBank/DDBJ databases">
        <title>Alteriqipengyuania abyssalis NZ-12B nov, sp.nov isolated from deep sea sponge in pacific ocean.</title>
        <authorList>
            <person name="Tareen S."/>
            <person name="Wink J."/>
        </authorList>
    </citation>
    <scope>NUCLEOTIDE SEQUENCE [LARGE SCALE GENOMIC DNA]</scope>
    <source>
        <strain evidence="4 5">NZ-12B</strain>
    </source>
</reference>
<protein>
    <submittedName>
        <fullName evidence="4">Efflux transporter outer membrane subunit</fullName>
    </submittedName>
</protein>
<keyword evidence="5" id="KW-1185">Reference proteome</keyword>
<dbReference type="RefSeq" id="WP_222825798.1">
    <property type="nucleotide sequence ID" value="NZ_JAHWXP010000005.1"/>
</dbReference>
<sequence length="474" mass="51617">MKRFMALALVSTALAGCASMAPEHVRPEAATAPAFDPDYRPDGSVVASQLSYREWFNDPRLVQLIGTALENNRDLLAATARIEQARARYRIQDSRQLPTVVANASGTRTRQQLGVNPSLDTGDVEGAPDSVTFNRFDVGVGVSSFELDFWGRVASLSDAARAEYLSSVASQRAFYLSLIADTATTYYEIVETQEQIALAEATAESRREGLRIAKLRLDNGVTSALPYRQAETLLTQAEQQLASERLALAQLRNQLAVLVGGTVPDALPDGLPLESQADDRRLAAGLPSDLLLVRPDIIAAEEHLRAARANIGAARAAFFPTISLTGNAGFASNSLDDLFSGSGFGWSFGPTISLPIFDWGAREADLDLAKALEVEQVANYDKTVQTAFREVSDALAGRRWLAEQVATLERAVEAQERIARLARLRYREGVADYLEVLDAERNLFSARQQLLATERAWLQNRATLFVALGGGSER</sequence>
<comment type="subcellular location">
    <subcellularLocation>
        <location evidence="2">Cell membrane</location>
        <topology evidence="2">Lipid-anchor</topology>
    </subcellularLocation>
</comment>
<dbReference type="PANTHER" id="PTHR30203">
    <property type="entry name" value="OUTER MEMBRANE CATION EFFLUX PROTEIN"/>
    <property type="match status" value="1"/>
</dbReference>
<dbReference type="Gene3D" id="2.20.200.10">
    <property type="entry name" value="Outer membrane efflux proteins (OEP)"/>
    <property type="match status" value="1"/>
</dbReference>
<dbReference type="InterPro" id="IPR010131">
    <property type="entry name" value="MdtP/NodT-like"/>
</dbReference>
<evidence type="ECO:0000256" key="3">
    <source>
        <dbReference type="SAM" id="Coils"/>
    </source>
</evidence>
<evidence type="ECO:0000313" key="5">
    <source>
        <dbReference type="Proteomes" id="UP000759298"/>
    </source>
</evidence>
<feature type="chain" id="PRO_5045005637" evidence="2">
    <location>
        <begin position="21"/>
        <end position="474"/>
    </location>
</feature>
<dbReference type="InterPro" id="IPR003423">
    <property type="entry name" value="OMP_efflux"/>
</dbReference>
<dbReference type="EMBL" id="JAHWXP010000005">
    <property type="protein sequence ID" value="MBY8338302.1"/>
    <property type="molecule type" value="Genomic_DNA"/>
</dbReference>
<dbReference type="Proteomes" id="UP000759298">
    <property type="component" value="Unassembled WGS sequence"/>
</dbReference>
<evidence type="ECO:0000313" key="4">
    <source>
        <dbReference type="EMBL" id="MBY8338302.1"/>
    </source>
</evidence>
<organism evidence="4 5">
    <name type="scientific">Alteriqipengyuania abyssalis</name>
    <dbReference type="NCBI Taxonomy" id="2860200"/>
    <lineage>
        <taxon>Bacteria</taxon>
        <taxon>Pseudomonadati</taxon>
        <taxon>Pseudomonadota</taxon>
        <taxon>Alphaproteobacteria</taxon>
        <taxon>Sphingomonadales</taxon>
        <taxon>Erythrobacteraceae</taxon>
        <taxon>Alteriqipengyuania</taxon>
    </lineage>
</organism>
<dbReference type="PANTHER" id="PTHR30203:SF32">
    <property type="entry name" value="CATION EFFLUX SYSTEM PROTEIN CUSC"/>
    <property type="match status" value="1"/>
</dbReference>
<gene>
    <name evidence="4" type="ORF">KYN89_14730</name>
</gene>
<accession>A0ABS7PKD5</accession>
<dbReference type="SUPFAM" id="SSF56954">
    <property type="entry name" value="Outer membrane efflux proteins (OEP)"/>
    <property type="match status" value="1"/>
</dbReference>
<comment type="caution">
    <text evidence="4">The sequence shown here is derived from an EMBL/GenBank/DDBJ whole genome shotgun (WGS) entry which is preliminary data.</text>
</comment>